<accession>A0AAF1B504</accession>
<dbReference type="GO" id="GO:0009055">
    <property type="term" value="F:electron transfer activity"/>
    <property type="evidence" value="ECO:0007669"/>
    <property type="project" value="InterPro"/>
</dbReference>
<feature type="signal peptide" evidence="4">
    <location>
        <begin position="1"/>
        <end position="23"/>
    </location>
</feature>
<dbReference type="PROSITE" id="PS51485">
    <property type="entry name" value="PHYTOCYANIN"/>
    <property type="match status" value="1"/>
</dbReference>
<reference evidence="6" key="1">
    <citation type="journal article" date="2016" name="Nat. Genet.">
        <title>A high-quality carrot genome assembly provides new insights into carotenoid accumulation and asterid genome evolution.</title>
        <authorList>
            <person name="Iorizzo M."/>
            <person name="Ellison S."/>
            <person name="Senalik D."/>
            <person name="Zeng P."/>
            <person name="Satapoomin P."/>
            <person name="Huang J."/>
            <person name="Bowman M."/>
            <person name="Iovene M."/>
            <person name="Sanseverino W."/>
            <person name="Cavagnaro P."/>
            <person name="Yildiz M."/>
            <person name="Macko-Podgorni A."/>
            <person name="Moranska E."/>
            <person name="Grzebelus E."/>
            <person name="Grzebelus D."/>
            <person name="Ashrafi H."/>
            <person name="Zheng Z."/>
            <person name="Cheng S."/>
            <person name="Spooner D."/>
            <person name="Van Deynze A."/>
            <person name="Simon P."/>
        </authorList>
    </citation>
    <scope>NUCLEOTIDE SEQUENCE</scope>
    <source>
        <tissue evidence="6">Leaf</tissue>
    </source>
</reference>
<dbReference type="InterPro" id="IPR003245">
    <property type="entry name" value="Phytocyanin_dom"/>
</dbReference>
<dbReference type="Gene3D" id="2.60.40.420">
    <property type="entry name" value="Cupredoxins - blue copper proteins"/>
    <property type="match status" value="1"/>
</dbReference>
<dbReference type="EMBL" id="CP093348">
    <property type="protein sequence ID" value="WOH06844.1"/>
    <property type="molecule type" value="Genomic_DNA"/>
</dbReference>
<evidence type="ECO:0000256" key="4">
    <source>
        <dbReference type="SAM" id="SignalP"/>
    </source>
</evidence>
<evidence type="ECO:0000256" key="1">
    <source>
        <dbReference type="ARBA" id="ARBA00022723"/>
    </source>
</evidence>
<evidence type="ECO:0000256" key="3">
    <source>
        <dbReference type="SAM" id="MobiDB-lite"/>
    </source>
</evidence>
<dbReference type="GO" id="GO:0046872">
    <property type="term" value="F:metal ion binding"/>
    <property type="evidence" value="ECO:0007669"/>
    <property type="project" value="UniProtKB-KW"/>
</dbReference>
<sequence length="189" mass="19652">MASKQLVLVVVVAILGFSSTCTATTYMVGDNSGWDISTDLGSWTAGKQFHVGDVLAFQYSSTHSVSKVKKENYDSCNTSNVLESSSNGNTSFTLTQPGDTYFICGNRLHCLGGMKLHVLTQSDNSPAPSPALAPESSASAGGGGTALPQPSSKSNKPSKVGPSSAAAMFHHVTLLDSLFIGLVVSTLIF</sequence>
<feature type="region of interest" description="Disordered" evidence="3">
    <location>
        <begin position="122"/>
        <end position="162"/>
    </location>
</feature>
<reference evidence="6" key="2">
    <citation type="submission" date="2022-03" db="EMBL/GenBank/DDBJ databases">
        <title>Draft title - Genomic analysis of global carrot germplasm unveils the trajectory of domestication and the origin of high carotenoid orange carrot.</title>
        <authorList>
            <person name="Iorizzo M."/>
            <person name="Ellison S."/>
            <person name="Senalik D."/>
            <person name="Macko-Podgorni A."/>
            <person name="Grzebelus D."/>
            <person name="Bostan H."/>
            <person name="Rolling W."/>
            <person name="Curaba J."/>
            <person name="Simon P."/>
        </authorList>
    </citation>
    <scope>NUCLEOTIDE SEQUENCE</scope>
    <source>
        <tissue evidence="6">Leaf</tissue>
    </source>
</reference>
<feature type="compositionally biased region" description="Low complexity" evidence="3">
    <location>
        <begin position="146"/>
        <end position="162"/>
    </location>
</feature>
<dbReference type="FunFam" id="2.60.40.420:FF:000003">
    <property type="entry name" value="Blue copper"/>
    <property type="match status" value="1"/>
</dbReference>
<feature type="compositionally biased region" description="Low complexity" evidence="3">
    <location>
        <begin position="130"/>
        <end position="139"/>
    </location>
</feature>
<dbReference type="CDD" id="cd04216">
    <property type="entry name" value="Phytocyanin"/>
    <property type="match status" value="1"/>
</dbReference>
<feature type="chain" id="PRO_5042005730" description="Phytocyanin domain-containing protein" evidence="4">
    <location>
        <begin position="24"/>
        <end position="189"/>
    </location>
</feature>
<name>A0AAF1B504_DAUCS</name>
<dbReference type="Pfam" id="PF02298">
    <property type="entry name" value="Cu_bind_like"/>
    <property type="match status" value="1"/>
</dbReference>
<dbReference type="InterPro" id="IPR008972">
    <property type="entry name" value="Cupredoxin"/>
</dbReference>
<evidence type="ECO:0000313" key="7">
    <source>
        <dbReference type="Proteomes" id="UP000077755"/>
    </source>
</evidence>
<evidence type="ECO:0000313" key="6">
    <source>
        <dbReference type="EMBL" id="WOH06844.1"/>
    </source>
</evidence>
<dbReference type="SUPFAM" id="SSF49503">
    <property type="entry name" value="Cupredoxins"/>
    <property type="match status" value="1"/>
</dbReference>
<dbReference type="GO" id="GO:0005886">
    <property type="term" value="C:plasma membrane"/>
    <property type="evidence" value="ECO:0007669"/>
    <property type="project" value="TreeGrafter"/>
</dbReference>
<keyword evidence="2" id="KW-0325">Glycoprotein</keyword>
<dbReference type="AlphaFoldDB" id="A0AAF1B504"/>
<keyword evidence="7" id="KW-1185">Reference proteome</keyword>
<feature type="domain" description="Phytocyanin" evidence="5">
    <location>
        <begin position="24"/>
        <end position="122"/>
    </location>
</feature>
<keyword evidence="4" id="KW-0732">Signal</keyword>
<dbReference type="PANTHER" id="PTHR33021">
    <property type="entry name" value="BLUE COPPER PROTEIN"/>
    <property type="match status" value="1"/>
</dbReference>
<proteinExistence type="predicted"/>
<organism evidence="6 7">
    <name type="scientific">Daucus carota subsp. sativus</name>
    <name type="common">Carrot</name>
    <dbReference type="NCBI Taxonomy" id="79200"/>
    <lineage>
        <taxon>Eukaryota</taxon>
        <taxon>Viridiplantae</taxon>
        <taxon>Streptophyta</taxon>
        <taxon>Embryophyta</taxon>
        <taxon>Tracheophyta</taxon>
        <taxon>Spermatophyta</taxon>
        <taxon>Magnoliopsida</taxon>
        <taxon>eudicotyledons</taxon>
        <taxon>Gunneridae</taxon>
        <taxon>Pentapetalae</taxon>
        <taxon>asterids</taxon>
        <taxon>campanulids</taxon>
        <taxon>Apiales</taxon>
        <taxon>Apiaceae</taxon>
        <taxon>Apioideae</taxon>
        <taxon>Scandiceae</taxon>
        <taxon>Daucinae</taxon>
        <taxon>Daucus</taxon>
        <taxon>Daucus sect. Daucus</taxon>
    </lineage>
</organism>
<evidence type="ECO:0000259" key="5">
    <source>
        <dbReference type="PROSITE" id="PS51485"/>
    </source>
</evidence>
<dbReference type="PANTHER" id="PTHR33021:SF70">
    <property type="entry name" value="PHYTOCYANIN DOMAIN-CONTAINING PROTEIN"/>
    <property type="match status" value="1"/>
</dbReference>
<evidence type="ECO:0000256" key="2">
    <source>
        <dbReference type="ARBA" id="ARBA00023180"/>
    </source>
</evidence>
<protein>
    <recommendedName>
        <fullName evidence="5">Phytocyanin domain-containing protein</fullName>
    </recommendedName>
</protein>
<keyword evidence="1" id="KW-0479">Metal-binding</keyword>
<gene>
    <name evidence="6" type="ORF">DCAR_0626273</name>
</gene>
<dbReference type="Proteomes" id="UP000077755">
    <property type="component" value="Chromosome 6"/>
</dbReference>
<dbReference type="InterPro" id="IPR039391">
    <property type="entry name" value="Phytocyanin-like"/>
</dbReference>